<evidence type="ECO:0000256" key="2">
    <source>
        <dbReference type="ARBA" id="ARBA00022747"/>
    </source>
</evidence>
<dbReference type="AlphaFoldDB" id="A0AB33HM83"/>
<dbReference type="EMBL" id="AP012303">
    <property type="protein sequence ID" value="BAL22201.1"/>
    <property type="molecule type" value="Genomic_DNA"/>
</dbReference>
<dbReference type="GO" id="GO:0009307">
    <property type="term" value="P:DNA restriction-modification system"/>
    <property type="evidence" value="ECO:0007669"/>
    <property type="project" value="UniProtKB-KW"/>
</dbReference>
<comment type="similarity">
    <text evidence="1">Belongs to the type-I restriction system S methylase family.</text>
</comment>
<dbReference type="PANTHER" id="PTHR30408">
    <property type="entry name" value="TYPE-1 RESTRICTION ENZYME ECOKI SPECIFICITY PROTEIN"/>
    <property type="match status" value="1"/>
</dbReference>
<protein>
    <recommendedName>
        <fullName evidence="4">Type I restriction modification DNA specificity domain-containing protein</fullName>
    </recommendedName>
</protein>
<dbReference type="PANTHER" id="PTHR30408:SF13">
    <property type="entry name" value="TYPE I RESTRICTION ENZYME HINDI SPECIFICITY SUBUNIT"/>
    <property type="match status" value="1"/>
</dbReference>
<dbReference type="InterPro" id="IPR044946">
    <property type="entry name" value="Restrct_endonuc_typeI_TRD_sf"/>
</dbReference>
<dbReference type="REBASE" id="160816">
    <property type="entry name" value="S.Mpn309ORF6150P"/>
</dbReference>
<dbReference type="SUPFAM" id="SSF116734">
    <property type="entry name" value="DNA methylase specificity domain"/>
    <property type="match status" value="1"/>
</dbReference>
<accession>A0AB33HM83</accession>
<keyword evidence="2" id="KW-0680">Restriction system</keyword>
<dbReference type="Pfam" id="PF01420">
    <property type="entry name" value="Methylase_S"/>
    <property type="match status" value="1"/>
</dbReference>
<sequence length="201" mass="23058">MLNQENIRKIYGANIPFETFQVKDICEIRRGRAITKAYIRNNPGENPVYSAATTNDGELGRIKDCDFDGEYITWTTNGYAGVVFYRNGKFNASQDCGVLKVKNKKICTKFLSFLLKIEAPKFVHNLASRPKLSQKVMAEIELSFPPLEIQEKIADILFAFEKLCNDLVEGIPAEIEMRKKQLDYYYHLIFSKIAHFSKQLA</sequence>
<evidence type="ECO:0000313" key="6">
    <source>
        <dbReference type="Proteomes" id="UP000007105"/>
    </source>
</evidence>
<keyword evidence="3" id="KW-0238">DNA-binding</keyword>
<reference evidence="6" key="1">
    <citation type="journal article" date="2012" name="J. Bacteriol.">
        <title>Complete genome sequence of Mycoplasma pneumoniae type 2a strain 309, isolated in Japan.</title>
        <authorList>
            <person name="Kenri T."/>
            <person name="Horino A."/>
            <person name="Matsui M."/>
            <person name="Sasaki Y."/>
            <person name="Suzuki S."/>
            <person name="Narita M."/>
            <person name="Ohya H."/>
            <person name="Okazaki N."/>
            <person name="Shibayama K."/>
        </authorList>
    </citation>
    <scope>NUCLEOTIDE SEQUENCE [LARGE SCALE GENOMIC DNA]</scope>
    <source>
        <strain evidence="6">309</strain>
    </source>
</reference>
<name>A0AB33HM83_MYCPM</name>
<evidence type="ECO:0000313" key="5">
    <source>
        <dbReference type="EMBL" id="BAL22201.1"/>
    </source>
</evidence>
<dbReference type="Gene3D" id="3.90.220.20">
    <property type="entry name" value="DNA methylase specificity domains"/>
    <property type="match status" value="1"/>
</dbReference>
<dbReference type="Proteomes" id="UP000007105">
    <property type="component" value="Chromosome"/>
</dbReference>
<evidence type="ECO:0000256" key="3">
    <source>
        <dbReference type="ARBA" id="ARBA00023125"/>
    </source>
</evidence>
<dbReference type="InterPro" id="IPR052021">
    <property type="entry name" value="Type-I_RS_S_subunit"/>
</dbReference>
<dbReference type="InterPro" id="IPR000055">
    <property type="entry name" value="Restrct_endonuc_typeI_TRD"/>
</dbReference>
<dbReference type="RefSeq" id="WP_014325636.1">
    <property type="nucleotide sequence ID" value="NC_016807.1"/>
</dbReference>
<dbReference type="KEGG" id="mpm:MPNA6150"/>
<evidence type="ECO:0000256" key="1">
    <source>
        <dbReference type="ARBA" id="ARBA00010923"/>
    </source>
</evidence>
<proteinExistence type="inferred from homology"/>
<feature type="domain" description="Type I restriction modification DNA specificity" evidence="4">
    <location>
        <begin position="16"/>
        <end position="176"/>
    </location>
</feature>
<dbReference type="CDD" id="cd17255">
    <property type="entry name" value="RMtype1_S_Fco49512ORF2615P-TRD2-CR2_like"/>
    <property type="match status" value="1"/>
</dbReference>
<gene>
    <name evidence="5" type="ORF">MPNA6150</name>
</gene>
<dbReference type="GO" id="GO:0003677">
    <property type="term" value="F:DNA binding"/>
    <property type="evidence" value="ECO:0007669"/>
    <property type="project" value="UniProtKB-KW"/>
</dbReference>
<evidence type="ECO:0000259" key="4">
    <source>
        <dbReference type="Pfam" id="PF01420"/>
    </source>
</evidence>
<organism evidence="5 6">
    <name type="scientific">Mycoplasmoides pneumoniae 309</name>
    <dbReference type="NCBI Taxonomy" id="1112856"/>
    <lineage>
        <taxon>Bacteria</taxon>
        <taxon>Bacillati</taxon>
        <taxon>Mycoplasmatota</taxon>
        <taxon>Mycoplasmoidales</taxon>
        <taxon>Mycoplasmoidaceae</taxon>
        <taxon>Mycoplasmoides</taxon>
    </lineage>
</organism>